<evidence type="ECO:0000256" key="1">
    <source>
        <dbReference type="SAM" id="MobiDB-lite"/>
    </source>
</evidence>
<reference evidence="2" key="2">
    <citation type="submission" date="2021-09" db="EMBL/GenBank/DDBJ databases">
        <authorList>
            <person name="Jia N."/>
            <person name="Wang J."/>
            <person name="Shi W."/>
            <person name="Du L."/>
            <person name="Sun Y."/>
            <person name="Zhan W."/>
            <person name="Jiang J."/>
            <person name="Wang Q."/>
            <person name="Zhang B."/>
            <person name="Ji P."/>
            <person name="Sakyi L.B."/>
            <person name="Cui X."/>
            <person name="Yuan T."/>
            <person name="Jiang B."/>
            <person name="Yang W."/>
            <person name="Lam T.T.-Y."/>
            <person name="Chang Q."/>
            <person name="Ding S."/>
            <person name="Wang X."/>
            <person name="Zhu J."/>
            <person name="Ruan X."/>
            <person name="Zhao L."/>
            <person name="Wei J."/>
            <person name="Que T."/>
            <person name="Du C."/>
            <person name="Cheng J."/>
            <person name="Dai P."/>
            <person name="Han X."/>
            <person name="Huang E."/>
            <person name="Gao Y."/>
            <person name="Liu J."/>
            <person name="Shao H."/>
            <person name="Ye R."/>
            <person name="Li L."/>
            <person name="Wei W."/>
            <person name="Wang X."/>
            <person name="Wang C."/>
            <person name="Huo Q."/>
            <person name="Li W."/>
            <person name="Guo W."/>
            <person name="Chen H."/>
            <person name="Chen S."/>
            <person name="Zhou L."/>
            <person name="Zhou L."/>
            <person name="Ni X."/>
            <person name="Tian J."/>
            <person name="Zhou Y."/>
            <person name="Sheng Y."/>
            <person name="Liu T."/>
            <person name="Pan Y."/>
            <person name="Xia L."/>
            <person name="Li J."/>
            <person name="Zhao F."/>
            <person name="Cao W."/>
        </authorList>
    </citation>
    <scope>NUCLEOTIDE SEQUENCE</scope>
    <source>
        <strain evidence="2">Rmic-2018</strain>
        <tissue evidence="2">Larvae</tissue>
    </source>
</reference>
<sequence length="219" mass="23609">MSLSVADSYPTAANQLLRPGFPDTGGRTVSSRLRISIEPIEVEKGRKLDEVERAIVKPENKIAETAGASHARPHSWCTGGTRGSDDEAGDKSAAQTHEEPAAAVAAEASAFRDLSTRERRPRVPGRTGFRTSHPRLWRLFPRPPSASATRLHVARQPRALLLRRRRAGGGESGEGGTCAHAQRPVGWPRQPMSGGVPPVPREIPPGHDRGTGGRRAETH</sequence>
<evidence type="ECO:0000313" key="2">
    <source>
        <dbReference type="EMBL" id="KAH8041109.1"/>
    </source>
</evidence>
<proteinExistence type="predicted"/>
<dbReference type="AlphaFoldDB" id="A0A9J6F4G2"/>
<reference evidence="2" key="1">
    <citation type="journal article" date="2020" name="Cell">
        <title>Large-Scale Comparative Analyses of Tick Genomes Elucidate Their Genetic Diversity and Vector Capacities.</title>
        <authorList>
            <consortium name="Tick Genome and Microbiome Consortium (TIGMIC)"/>
            <person name="Jia N."/>
            <person name="Wang J."/>
            <person name="Shi W."/>
            <person name="Du L."/>
            <person name="Sun Y."/>
            <person name="Zhan W."/>
            <person name="Jiang J.F."/>
            <person name="Wang Q."/>
            <person name="Zhang B."/>
            <person name="Ji P."/>
            <person name="Bell-Sakyi L."/>
            <person name="Cui X.M."/>
            <person name="Yuan T.T."/>
            <person name="Jiang B.G."/>
            <person name="Yang W.F."/>
            <person name="Lam T.T."/>
            <person name="Chang Q.C."/>
            <person name="Ding S.J."/>
            <person name="Wang X.J."/>
            <person name="Zhu J.G."/>
            <person name="Ruan X.D."/>
            <person name="Zhao L."/>
            <person name="Wei J.T."/>
            <person name="Ye R.Z."/>
            <person name="Que T.C."/>
            <person name="Du C.H."/>
            <person name="Zhou Y.H."/>
            <person name="Cheng J.X."/>
            <person name="Dai P.F."/>
            <person name="Guo W.B."/>
            <person name="Han X.H."/>
            <person name="Huang E.J."/>
            <person name="Li L.F."/>
            <person name="Wei W."/>
            <person name="Gao Y.C."/>
            <person name="Liu J.Z."/>
            <person name="Shao H.Z."/>
            <person name="Wang X."/>
            <person name="Wang C.C."/>
            <person name="Yang T.C."/>
            <person name="Huo Q.B."/>
            <person name="Li W."/>
            <person name="Chen H.Y."/>
            <person name="Chen S.E."/>
            <person name="Zhou L.G."/>
            <person name="Ni X.B."/>
            <person name="Tian J.H."/>
            <person name="Sheng Y."/>
            <person name="Liu T."/>
            <person name="Pan Y.S."/>
            <person name="Xia L.Y."/>
            <person name="Li J."/>
            <person name="Zhao F."/>
            <person name="Cao W.C."/>
        </authorList>
    </citation>
    <scope>NUCLEOTIDE SEQUENCE</scope>
    <source>
        <strain evidence="2">Rmic-2018</strain>
    </source>
</reference>
<dbReference type="EMBL" id="JABSTU010000001">
    <property type="protein sequence ID" value="KAH8041109.1"/>
    <property type="molecule type" value="Genomic_DNA"/>
</dbReference>
<comment type="caution">
    <text evidence="2">The sequence shown here is derived from an EMBL/GenBank/DDBJ whole genome shotgun (WGS) entry which is preliminary data.</text>
</comment>
<feature type="region of interest" description="Disordered" evidence="1">
    <location>
        <begin position="62"/>
        <end position="99"/>
    </location>
</feature>
<feature type="region of interest" description="Disordered" evidence="1">
    <location>
        <begin position="167"/>
        <end position="219"/>
    </location>
</feature>
<organism evidence="2 3">
    <name type="scientific">Rhipicephalus microplus</name>
    <name type="common">Cattle tick</name>
    <name type="synonym">Boophilus microplus</name>
    <dbReference type="NCBI Taxonomy" id="6941"/>
    <lineage>
        <taxon>Eukaryota</taxon>
        <taxon>Metazoa</taxon>
        <taxon>Ecdysozoa</taxon>
        <taxon>Arthropoda</taxon>
        <taxon>Chelicerata</taxon>
        <taxon>Arachnida</taxon>
        <taxon>Acari</taxon>
        <taxon>Parasitiformes</taxon>
        <taxon>Ixodida</taxon>
        <taxon>Ixodoidea</taxon>
        <taxon>Ixodidae</taxon>
        <taxon>Rhipicephalinae</taxon>
        <taxon>Rhipicephalus</taxon>
        <taxon>Boophilus</taxon>
    </lineage>
</organism>
<dbReference type="Proteomes" id="UP000821866">
    <property type="component" value="Chromosome 1"/>
</dbReference>
<keyword evidence="3" id="KW-1185">Reference proteome</keyword>
<evidence type="ECO:0000313" key="3">
    <source>
        <dbReference type="Proteomes" id="UP000821866"/>
    </source>
</evidence>
<gene>
    <name evidence="2" type="ORF">HPB51_013769</name>
</gene>
<name>A0A9J6F4G2_RHIMP</name>
<feature type="compositionally biased region" description="Basic and acidic residues" evidence="1">
    <location>
        <begin position="204"/>
        <end position="219"/>
    </location>
</feature>
<protein>
    <submittedName>
        <fullName evidence="2">Uncharacterized protein</fullName>
    </submittedName>
</protein>
<accession>A0A9J6F4G2</accession>